<gene>
    <name evidence="1" type="ORF">SAMN02927900_02440</name>
</gene>
<dbReference type="EMBL" id="FMTM01000003">
    <property type="protein sequence ID" value="SCW54340.1"/>
    <property type="molecule type" value="Genomic_DNA"/>
</dbReference>
<dbReference type="Proteomes" id="UP000199542">
    <property type="component" value="Unassembled WGS sequence"/>
</dbReference>
<dbReference type="Gene3D" id="3.40.190.10">
    <property type="entry name" value="Periplasmic binding protein-like II"/>
    <property type="match status" value="1"/>
</dbReference>
<name>A0A1G4RC89_9HYPH</name>
<evidence type="ECO:0000313" key="1">
    <source>
        <dbReference type="EMBL" id="SCW54340.1"/>
    </source>
</evidence>
<protein>
    <submittedName>
        <fullName evidence="1">Uncharacterized protein</fullName>
    </submittedName>
</protein>
<sequence length="129" mass="14196">MDDLPLSDLAAFAAIARERSFRTAAQYPPRHIGAASPAYLERRGVPQPSKDLLAQDRIRHHFLISRLDWEFESDGETLVISPSGPLVANIIEMEVGAAIAGLFEEVLTPAIARRELQPQAHATCAARLR</sequence>
<accession>A0A1G4RC89</accession>
<organism evidence="1 2">
    <name type="scientific">Rhizobium mongolense subsp. loessense</name>
    <dbReference type="NCBI Taxonomy" id="158890"/>
    <lineage>
        <taxon>Bacteria</taxon>
        <taxon>Pseudomonadati</taxon>
        <taxon>Pseudomonadota</taxon>
        <taxon>Alphaproteobacteria</taxon>
        <taxon>Hyphomicrobiales</taxon>
        <taxon>Rhizobiaceae</taxon>
        <taxon>Rhizobium/Agrobacterium group</taxon>
        <taxon>Rhizobium</taxon>
    </lineage>
</organism>
<reference evidence="1 2" key="1">
    <citation type="submission" date="2016-10" db="EMBL/GenBank/DDBJ databases">
        <authorList>
            <person name="de Groot N.N."/>
        </authorList>
    </citation>
    <scope>NUCLEOTIDE SEQUENCE [LARGE SCALE GENOMIC DNA]</scope>
    <source>
        <strain evidence="1 2">CGMCC 1.3401</strain>
    </source>
</reference>
<proteinExistence type="predicted"/>
<evidence type="ECO:0000313" key="2">
    <source>
        <dbReference type="Proteomes" id="UP000199542"/>
    </source>
</evidence>
<dbReference type="RefSeq" id="WP_092585132.1">
    <property type="nucleotide sequence ID" value="NZ_FMTM01000003.1"/>
</dbReference>
<dbReference type="AlphaFoldDB" id="A0A1G4RC89"/>